<sequence length="183" mass="19275">MAAVTLLVAAAAYPLIERAAGPAVLAARDVLDTSPRPSGSTGQAGGDIPGGTAAPDDDLPAITRLDPALRAAVRQAADDADTADIDFWITSGWRSPAYQQKLYDDAVRNKGAAEARRTVADAETSQHVSGEAVDIGPTEGAYWLIQHGTDYGLCQVYANEIWHFELLTRPGGTCPPMREDAEG</sequence>
<dbReference type="CDD" id="cd14846">
    <property type="entry name" value="Peptidase_M15_like"/>
    <property type="match status" value="1"/>
</dbReference>
<evidence type="ECO:0000313" key="3">
    <source>
        <dbReference type="EMBL" id="MBO0611313.1"/>
    </source>
</evidence>
<accession>A0ABS3IE90</accession>
<feature type="region of interest" description="Disordered" evidence="1">
    <location>
        <begin position="31"/>
        <end position="60"/>
    </location>
</feature>
<feature type="domain" description="D-alanyl-D-alanine carboxypeptidase-like core" evidence="2">
    <location>
        <begin position="64"/>
        <end position="147"/>
    </location>
</feature>
<dbReference type="InterPro" id="IPR009045">
    <property type="entry name" value="Zn_M74/Hedgehog-like"/>
</dbReference>
<comment type="caution">
    <text evidence="3">The sequence shown here is derived from an EMBL/GenBank/DDBJ whole genome shotgun (WGS) entry which is preliminary data.</text>
</comment>
<evidence type="ECO:0000313" key="4">
    <source>
        <dbReference type="Proteomes" id="UP000664617"/>
    </source>
</evidence>
<dbReference type="Proteomes" id="UP000664617">
    <property type="component" value="Unassembled WGS sequence"/>
</dbReference>
<organism evidence="3 4">
    <name type="scientific">Myceligenerans salitolerans</name>
    <dbReference type="NCBI Taxonomy" id="1230528"/>
    <lineage>
        <taxon>Bacteria</taxon>
        <taxon>Bacillati</taxon>
        <taxon>Actinomycetota</taxon>
        <taxon>Actinomycetes</taxon>
        <taxon>Micrococcales</taxon>
        <taxon>Promicromonosporaceae</taxon>
        <taxon>Myceligenerans</taxon>
    </lineage>
</organism>
<dbReference type="PANTHER" id="PTHR34385:SF1">
    <property type="entry name" value="PEPTIDOGLYCAN L-ALANYL-D-GLUTAMATE ENDOPEPTIDASE CWLK"/>
    <property type="match status" value="1"/>
</dbReference>
<dbReference type="InterPro" id="IPR052179">
    <property type="entry name" value="DD-CPase-like"/>
</dbReference>
<protein>
    <submittedName>
        <fullName evidence="3">M15 family metallopeptidase</fullName>
    </submittedName>
</protein>
<name>A0ABS3IE90_9MICO</name>
<dbReference type="EMBL" id="JAFMPK010000049">
    <property type="protein sequence ID" value="MBO0611313.1"/>
    <property type="molecule type" value="Genomic_DNA"/>
</dbReference>
<evidence type="ECO:0000259" key="2">
    <source>
        <dbReference type="Pfam" id="PF02557"/>
    </source>
</evidence>
<dbReference type="PANTHER" id="PTHR34385">
    <property type="entry name" value="D-ALANYL-D-ALANINE CARBOXYPEPTIDASE"/>
    <property type="match status" value="1"/>
</dbReference>
<proteinExistence type="predicted"/>
<dbReference type="Pfam" id="PF02557">
    <property type="entry name" value="VanY"/>
    <property type="match status" value="1"/>
</dbReference>
<dbReference type="InterPro" id="IPR003709">
    <property type="entry name" value="VanY-like_core_dom"/>
</dbReference>
<keyword evidence="4" id="KW-1185">Reference proteome</keyword>
<evidence type="ECO:0000256" key="1">
    <source>
        <dbReference type="SAM" id="MobiDB-lite"/>
    </source>
</evidence>
<reference evidence="3 4" key="1">
    <citation type="submission" date="2021-03" db="EMBL/GenBank/DDBJ databases">
        <authorList>
            <person name="Xin L."/>
        </authorList>
    </citation>
    <scope>NUCLEOTIDE SEQUENCE [LARGE SCALE GENOMIC DNA]</scope>
    <source>
        <strain evidence="3 4">XHU 5031</strain>
    </source>
</reference>
<dbReference type="SUPFAM" id="SSF55166">
    <property type="entry name" value="Hedgehog/DD-peptidase"/>
    <property type="match status" value="1"/>
</dbReference>
<reference evidence="4" key="2">
    <citation type="submission" date="2023-07" db="EMBL/GenBank/DDBJ databases">
        <title>Myceligenerans salitolerans sp. nov., a halotolerant actinomycete isolated from a salt lake in Xinjiang, China.</title>
        <authorList>
            <person name="Guan T."/>
        </authorList>
    </citation>
    <scope>NUCLEOTIDE SEQUENCE [LARGE SCALE GENOMIC DNA]</scope>
    <source>
        <strain evidence="4">XHU 5031</strain>
    </source>
</reference>
<gene>
    <name evidence="3" type="ORF">J0911_20015</name>
</gene>
<dbReference type="Gene3D" id="3.30.1380.10">
    <property type="match status" value="1"/>
</dbReference>